<dbReference type="InterPro" id="IPR036397">
    <property type="entry name" value="RNaseH_sf"/>
</dbReference>
<name>A0A3G3LYY0_9CAUD</name>
<organism evidence="1 2">
    <name type="scientific">Brevibacterium phage Cantare</name>
    <dbReference type="NCBI Taxonomy" id="2338395"/>
    <lineage>
        <taxon>Viruses</taxon>
        <taxon>Duplodnaviria</taxon>
        <taxon>Heunggongvirae</taxon>
        <taxon>Uroviricota</taxon>
        <taxon>Caudoviricetes</taxon>
        <taxon>Cantarevirus</taxon>
        <taxon>Cantarevirus cantare</taxon>
    </lineage>
</organism>
<dbReference type="EMBL" id="MK016493">
    <property type="protein sequence ID" value="AYQ99295.1"/>
    <property type="molecule type" value="Genomic_DNA"/>
</dbReference>
<dbReference type="InterPro" id="IPR012337">
    <property type="entry name" value="RNaseH-like_sf"/>
</dbReference>
<evidence type="ECO:0000313" key="2">
    <source>
        <dbReference type="Proteomes" id="UP000279277"/>
    </source>
</evidence>
<proteinExistence type="predicted"/>
<evidence type="ECO:0000313" key="1">
    <source>
        <dbReference type="EMBL" id="AYQ99295.1"/>
    </source>
</evidence>
<keyword evidence="2" id="KW-1185">Reference proteome</keyword>
<dbReference type="RefSeq" id="YP_010676650.1">
    <property type="nucleotide sequence ID" value="NC_071014.1"/>
</dbReference>
<sequence length="170" mass="18616">MDHVVIAVDPSTKKIAMAIQVPGREVELRIISLPGNDLSRKCARTHTKFKRVIKEYQAYGKVYVIVEAPVVGRGGAKPTIMQSKINGALQASGIIAGAVMLEDANNQSWKKEIVGKGNAGKPKVAEWLQQNRPKLYAMTGKDQDLIDACVILEFGMKIANRLTRGIHARP</sequence>
<dbReference type="GeneID" id="77953011"/>
<protein>
    <submittedName>
        <fullName evidence="1">Holliday junction resolvase</fullName>
    </submittedName>
</protein>
<dbReference type="Proteomes" id="UP000279277">
    <property type="component" value="Segment"/>
</dbReference>
<dbReference type="GO" id="GO:0003676">
    <property type="term" value="F:nucleic acid binding"/>
    <property type="evidence" value="ECO:0007669"/>
    <property type="project" value="InterPro"/>
</dbReference>
<dbReference type="SUPFAM" id="SSF53098">
    <property type="entry name" value="Ribonuclease H-like"/>
    <property type="match status" value="1"/>
</dbReference>
<dbReference type="KEGG" id="vg:77953011"/>
<dbReference type="Gene3D" id="3.30.420.10">
    <property type="entry name" value="Ribonuclease H-like superfamily/Ribonuclease H"/>
    <property type="match status" value="1"/>
</dbReference>
<reference evidence="1 2" key="1">
    <citation type="submission" date="2018-10" db="EMBL/GenBank/DDBJ databases">
        <authorList>
            <person name="Zack K."/>
            <person name="Garlena R.A."/>
            <person name="Russell D.A."/>
            <person name="Pope W.H."/>
            <person name="Jacobs-Sera D."/>
            <person name="Hatfull G.F."/>
        </authorList>
    </citation>
    <scope>NUCLEOTIDE SEQUENCE [LARGE SCALE GENOMIC DNA]</scope>
</reference>
<gene>
    <name evidence="1" type="primary">75</name>
    <name evidence="1" type="ORF">PBI_CANTARE_75</name>
</gene>
<accession>A0A3G3LYY0</accession>